<evidence type="ECO:0000256" key="4">
    <source>
        <dbReference type="ARBA" id="ARBA00022540"/>
    </source>
</evidence>
<dbReference type="Gene3D" id="3.40.50.10470">
    <property type="entry name" value="Translation initiation factor eif-2b, domain 2"/>
    <property type="match status" value="1"/>
</dbReference>
<gene>
    <name evidence="10" type="ORF">QBC37DRAFT_427316</name>
</gene>
<evidence type="ECO:0000256" key="5">
    <source>
        <dbReference type="ARBA" id="ARBA00022917"/>
    </source>
</evidence>
<dbReference type="PANTHER" id="PTHR45860:SF1">
    <property type="entry name" value="TRANSLATION INITIATION FACTOR EIF-2B SUBUNIT ALPHA"/>
    <property type="match status" value="1"/>
</dbReference>
<dbReference type="GO" id="GO:0003743">
    <property type="term" value="F:translation initiation factor activity"/>
    <property type="evidence" value="ECO:0007669"/>
    <property type="project" value="UniProtKB-KW"/>
</dbReference>
<comment type="caution">
    <text evidence="10">The sequence shown here is derived from an EMBL/GenBank/DDBJ whole genome shotgun (WGS) entry which is preliminary data.</text>
</comment>
<evidence type="ECO:0000313" key="11">
    <source>
        <dbReference type="Proteomes" id="UP001301769"/>
    </source>
</evidence>
<protein>
    <recommendedName>
        <fullName evidence="6">Translation initiation factor eIF2B subunit alpha</fullName>
    </recommendedName>
    <alternativeName>
        <fullName evidence="7">eIF2B GDP-GTP exchange factor subunit alpha</fullName>
    </alternativeName>
</protein>
<dbReference type="GO" id="GO:0005851">
    <property type="term" value="C:eukaryotic translation initiation factor 2B complex"/>
    <property type="evidence" value="ECO:0007669"/>
    <property type="project" value="TreeGrafter"/>
</dbReference>
<evidence type="ECO:0000256" key="3">
    <source>
        <dbReference type="ARBA" id="ARBA00022490"/>
    </source>
</evidence>
<dbReference type="Proteomes" id="UP001301769">
    <property type="component" value="Unassembled WGS sequence"/>
</dbReference>
<evidence type="ECO:0000256" key="2">
    <source>
        <dbReference type="ARBA" id="ARBA00007251"/>
    </source>
</evidence>
<name>A0AAN6Y280_9PEZI</name>
<keyword evidence="11" id="KW-1185">Reference proteome</keyword>
<sequence length="389" mass="43085">MLHWRRPFLPPFHASTHFARGVTTVANSPSTTYSMATDDLEKALPIRQAGVSSQQDGPFDIVKTYQSLLSSDPEITMPVAAIESLIELLRATSATTAMETVEVVKKEKARLLDSAPNPLPLLAGADLFEQYLLRSLRGQSAGDSHNNVPILGFDETRQHLLNNKQLFYHRARAARDNIAIRGAEYVNDGKVILTAGGSRIVTKVLLKAAEDPTKHFQVIYVMDGSARSEDSVKTLRKAGIEVETIRPQTVAHVLGNNKKINLVLVGTEVVTQNGGIISRMGTGQLAFLAKNVPGSAKRFLVAAETHKIVRKTPLVYPLVNRVGIRQRDPKKFRFVAAEEREQQQKEAGEVTLVEDDEVDYTDPEFIDGFVTEQGIKMPSNIWEMVDEYL</sequence>
<accession>A0AAN6Y280</accession>
<comment type="subunit">
    <text evidence="8">Component of the translation initiation factor 2B (eIF2B) complex which is a heterodecamer of two sets of five different subunits: alpha, beta, gamma, delta and epsilon. Subunits alpha, beta and delta comprise a regulatory subcomplex and subunits epsilon and gamma comprise a catalytic subcomplex. Within the complex, the hexameric regulatory complex resides at the center, with the two heterodimeric catalytic subcomplexes bound on opposite sides.</text>
</comment>
<keyword evidence="5" id="KW-0648">Protein biosynthesis</keyword>
<dbReference type="Gene3D" id="1.20.120.1070">
    <property type="entry name" value="Translation initiation factor eIF-2B, N-terminal domain"/>
    <property type="match status" value="1"/>
</dbReference>
<evidence type="ECO:0000256" key="7">
    <source>
        <dbReference type="ARBA" id="ARBA00044236"/>
    </source>
</evidence>
<keyword evidence="4 10" id="KW-0396">Initiation factor</keyword>
<dbReference type="InterPro" id="IPR042528">
    <property type="entry name" value="elF-2B_alpha_N"/>
</dbReference>
<evidence type="ECO:0000256" key="8">
    <source>
        <dbReference type="ARBA" id="ARBA00046432"/>
    </source>
</evidence>
<organism evidence="10 11">
    <name type="scientific">Rhypophila decipiens</name>
    <dbReference type="NCBI Taxonomy" id="261697"/>
    <lineage>
        <taxon>Eukaryota</taxon>
        <taxon>Fungi</taxon>
        <taxon>Dikarya</taxon>
        <taxon>Ascomycota</taxon>
        <taxon>Pezizomycotina</taxon>
        <taxon>Sordariomycetes</taxon>
        <taxon>Sordariomycetidae</taxon>
        <taxon>Sordariales</taxon>
        <taxon>Naviculisporaceae</taxon>
        <taxon>Rhypophila</taxon>
    </lineage>
</organism>
<dbReference type="Pfam" id="PF01008">
    <property type="entry name" value="IF-2B"/>
    <property type="match status" value="1"/>
</dbReference>
<comment type="subcellular location">
    <subcellularLocation>
        <location evidence="1">Cytoplasm</location>
        <location evidence="1">Cytosol</location>
    </subcellularLocation>
</comment>
<dbReference type="InterPro" id="IPR042529">
    <property type="entry name" value="IF_2B-like_C"/>
</dbReference>
<dbReference type="AlphaFoldDB" id="A0AAN6Y280"/>
<keyword evidence="3" id="KW-0963">Cytoplasm</keyword>
<evidence type="ECO:0000256" key="6">
    <source>
        <dbReference type="ARBA" id="ARBA00044208"/>
    </source>
</evidence>
<comment type="similarity">
    <text evidence="2 9">Belongs to the eIF-2B alpha/beta/delta subunits family.</text>
</comment>
<evidence type="ECO:0000256" key="1">
    <source>
        <dbReference type="ARBA" id="ARBA00004514"/>
    </source>
</evidence>
<reference evidence="10" key="2">
    <citation type="submission" date="2023-05" db="EMBL/GenBank/DDBJ databases">
        <authorList>
            <consortium name="Lawrence Berkeley National Laboratory"/>
            <person name="Steindorff A."/>
            <person name="Hensen N."/>
            <person name="Bonometti L."/>
            <person name="Westerberg I."/>
            <person name="Brannstrom I.O."/>
            <person name="Guillou S."/>
            <person name="Cros-Aarteil S."/>
            <person name="Calhoun S."/>
            <person name="Haridas S."/>
            <person name="Kuo A."/>
            <person name="Mondo S."/>
            <person name="Pangilinan J."/>
            <person name="Riley R."/>
            <person name="Labutti K."/>
            <person name="Andreopoulos B."/>
            <person name="Lipzen A."/>
            <person name="Chen C."/>
            <person name="Yanf M."/>
            <person name="Daum C."/>
            <person name="Ng V."/>
            <person name="Clum A."/>
            <person name="Ohm R."/>
            <person name="Martin F."/>
            <person name="Silar P."/>
            <person name="Natvig D."/>
            <person name="Lalanne C."/>
            <person name="Gautier V."/>
            <person name="Ament-Velasquez S.L."/>
            <person name="Kruys A."/>
            <person name="Hutchinson M.I."/>
            <person name="Powell A.J."/>
            <person name="Barry K."/>
            <person name="Miller A.N."/>
            <person name="Grigoriev I.V."/>
            <person name="Debuchy R."/>
            <person name="Gladieux P."/>
            <person name="Thoren M.H."/>
            <person name="Johannesson H."/>
        </authorList>
    </citation>
    <scope>NUCLEOTIDE SEQUENCE</scope>
    <source>
        <strain evidence="10">PSN293</strain>
    </source>
</reference>
<evidence type="ECO:0000313" key="10">
    <source>
        <dbReference type="EMBL" id="KAK4211278.1"/>
    </source>
</evidence>
<dbReference type="EMBL" id="MU858153">
    <property type="protein sequence ID" value="KAK4211278.1"/>
    <property type="molecule type" value="Genomic_DNA"/>
</dbReference>
<dbReference type="InterPro" id="IPR037171">
    <property type="entry name" value="NagB/RpiA_transferase-like"/>
</dbReference>
<dbReference type="GO" id="GO:0005829">
    <property type="term" value="C:cytosol"/>
    <property type="evidence" value="ECO:0007669"/>
    <property type="project" value="UniProtKB-SubCell"/>
</dbReference>
<evidence type="ECO:0000256" key="9">
    <source>
        <dbReference type="RuleBase" id="RU003814"/>
    </source>
</evidence>
<dbReference type="SUPFAM" id="SSF100950">
    <property type="entry name" value="NagB/RpiA/CoA transferase-like"/>
    <property type="match status" value="1"/>
</dbReference>
<dbReference type="InterPro" id="IPR000649">
    <property type="entry name" value="IF-2B-related"/>
</dbReference>
<reference evidence="10" key="1">
    <citation type="journal article" date="2023" name="Mol. Phylogenet. Evol.">
        <title>Genome-scale phylogeny and comparative genomics of the fungal order Sordariales.</title>
        <authorList>
            <person name="Hensen N."/>
            <person name="Bonometti L."/>
            <person name="Westerberg I."/>
            <person name="Brannstrom I.O."/>
            <person name="Guillou S."/>
            <person name="Cros-Aarteil S."/>
            <person name="Calhoun S."/>
            <person name="Haridas S."/>
            <person name="Kuo A."/>
            <person name="Mondo S."/>
            <person name="Pangilinan J."/>
            <person name="Riley R."/>
            <person name="LaButti K."/>
            <person name="Andreopoulos B."/>
            <person name="Lipzen A."/>
            <person name="Chen C."/>
            <person name="Yan M."/>
            <person name="Daum C."/>
            <person name="Ng V."/>
            <person name="Clum A."/>
            <person name="Steindorff A."/>
            <person name="Ohm R.A."/>
            <person name="Martin F."/>
            <person name="Silar P."/>
            <person name="Natvig D.O."/>
            <person name="Lalanne C."/>
            <person name="Gautier V."/>
            <person name="Ament-Velasquez S.L."/>
            <person name="Kruys A."/>
            <person name="Hutchinson M.I."/>
            <person name="Powell A.J."/>
            <person name="Barry K."/>
            <person name="Miller A.N."/>
            <person name="Grigoriev I.V."/>
            <person name="Debuchy R."/>
            <person name="Gladieux P."/>
            <person name="Hiltunen Thoren M."/>
            <person name="Johannesson H."/>
        </authorList>
    </citation>
    <scope>NUCLEOTIDE SEQUENCE</scope>
    <source>
        <strain evidence="10">PSN293</strain>
    </source>
</reference>
<proteinExistence type="inferred from homology"/>
<dbReference type="InterPro" id="IPR051501">
    <property type="entry name" value="eIF2B_alpha/beta/delta"/>
</dbReference>
<dbReference type="GO" id="GO:0005085">
    <property type="term" value="F:guanyl-nucleotide exchange factor activity"/>
    <property type="evidence" value="ECO:0007669"/>
    <property type="project" value="TreeGrafter"/>
</dbReference>
<dbReference type="PANTHER" id="PTHR45860">
    <property type="entry name" value="TRANSLATION INITIATION FACTOR EIF-2B SUBUNIT ALPHA"/>
    <property type="match status" value="1"/>
</dbReference>